<gene>
    <name evidence="1" type="ORF">C8R28_1001148</name>
    <name evidence="2" type="ORF">SAMN06297164_0999</name>
</gene>
<proteinExistence type="predicted"/>
<dbReference type="AlphaFoldDB" id="A0A286A599"/>
<evidence type="ECO:0000313" key="1">
    <source>
        <dbReference type="EMBL" id="PTQ88756.1"/>
    </source>
</evidence>
<evidence type="ECO:0000313" key="3">
    <source>
        <dbReference type="Proteomes" id="UP000219335"/>
    </source>
</evidence>
<organism evidence="2 3">
    <name type="scientific">Nitrosomonas ureae</name>
    <dbReference type="NCBI Taxonomy" id="44577"/>
    <lineage>
        <taxon>Bacteria</taxon>
        <taxon>Pseudomonadati</taxon>
        <taxon>Pseudomonadota</taxon>
        <taxon>Betaproteobacteria</taxon>
        <taxon>Nitrosomonadales</taxon>
        <taxon>Nitrosomonadaceae</taxon>
        <taxon>Nitrosomonas</taxon>
    </lineage>
</organism>
<dbReference type="EMBL" id="OCMU01000001">
    <property type="protein sequence ID" value="SOD17092.1"/>
    <property type="molecule type" value="Genomic_DNA"/>
</dbReference>
<dbReference type="Proteomes" id="UP000219335">
    <property type="component" value="Unassembled WGS sequence"/>
</dbReference>
<evidence type="ECO:0000313" key="4">
    <source>
        <dbReference type="Proteomes" id="UP000244110"/>
    </source>
</evidence>
<reference evidence="1 4" key="2">
    <citation type="submission" date="2018-04" db="EMBL/GenBank/DDBJ databases">
        <title>Active sludge and wastewater microbial communities from Klosterneuburg, Austria.</title>
        <authorList>
            <person name="Wagner M."/>
        </authorList>
    </citation>
    <scope>NUCLEOTIDE SEQUENCE [LARGE SCALE GENOMIC DNA]</scope>
    <source>
        <strain evidence="1 4">Nm4</strain>
    </source>
</reference>
<evidence type="ECO:0000313" key="2">
    <source>
        <dbReference type="EMBL" id="SOD17092.1"/>
    </source>
</evidence>
<reference evidence="2 3" key="1">
    <citation type="submission" date="2017-09" db="EMBL/GenBank/DDBJ databases">
        <authorList>
            <person name="Ehlers B."/>
            <person name="Leendertz F.H."/>
        </authorList>
    </citation>
    <scope>NUCLEOTIDE SEQUENCE [LARGE SCALE GENOMIC DNA]</scope>
    <source>
        <strain evidence="2 3">Nm42</strain>
    </source>
</reference>
<protein>
    <submittedName>
        <fullName evidence="2">Uncharacterized protein</fullName>
    </submittedName>
</protein>
<dbReference type="Proteomes" id="UP000244110">
    <property type="component" value="Unassembled WGS sequence"/>
</dbReference>
<dbReference type="EMBL" id="QAOL01000001">
    <property type="protein sequence ID" value="PTQ88756.1"/>
    <property type="molecule type" value="Genomic_DNA"/>
</dbReference>
<name>A0A286A599_9PROT</name>
<accession>A0A286A599</accession>
<sequence>MFYLYDLIDNRMRVSRFNHVFYAGNIGILRKLIEFLGLTHKLRALKLVLV</sequence>